<comment type="caution">
    <text evidence="2">The sequence shown here is derived from an EMBL/GenBank/DDBJ whole genome shotgun (WGS) entry which is preliminary data.</text>
</comment>
<dbReference type="Proteomes" id="UP000070096">
    <property type="component" value="Unassembled WGS sequence"/>
</dbReference>
<dbReference type="PATRIC" id="fig|1302.21.peg.342"/>
<reference evidence="2 3" key="1">
    <citation type="submission" date="2016-01" db="EMBL/GenBank/DDBJ databases">
        <title>Highly variable Streptococcus oralis are common among viridans streptococci isolated from primates.</title>
        <authorList>
            <person name="Denapaite D."/>
            <person name="Rieger M."/>
            <person name="Koendgen S."/>
            <person name="Brueckner R."/>
            <person name="Ochigava I."/>
            <person name="Kappeler P."/>
            <person name="Maetz-Rensing K."/>
            <person name="Leendertz F."/>
            <person name="Hakenbeck R."/>
        </authorList>
    </citation>
    <scope>NUCLEOTIDE SEQUENCE [LARGE SCALE GENOMIC DNA]</scope>
    <source>
        <strain evidence="2 3">DD07</strain>
    </source>
</reference>
<dbReference type="InterPro" id="IPR000182">
    <property type="entry name" value="GNAT_dom"/>
</dbReference>
<name>A0A139NDJ6_STRGN</name>
<dbReference type="InterPro" id="IPR016181">
    <property type="entry name" value="Acyl_CoA_acyltransferase"/>
</dbReference>
<proteinExistence type="predicted"/>
<evidence type="ECO:0000313" key="2">
    <source>
        <dbReference type="EMBL" id="KXT73913.1"/>
    </source>
</evidence>
<feature type="domain" description="N-acetyltransferase" evidence="1">
    <location>
        <begin position="3"/>
        <end position="137"/>
    </location>
</feature>
<dbReference type="CDD" id="cd04301">
    <property type="entry name" value="NAT_SF"/>
    <property type="match status" value="1"/>
</dbReference>
<evidence type="ECO:0000313" key="3">
    <source>
        <dbReference type="Proteomes" id="UP000070096"/>
    </source>
</evidence>
<dbReference type="GO" id="GO:0016747">
    <property type="term" value="F:acyltransferase activity, transferring groups other than amino-acyl groups"/>
    <property type="evidence" value="ECO:0007669"/>
    <property type="project" value="InterPro"/>
</dbReference>
<accession>A0A139NDJ6</accession>
<dbReference type="Gene3D" id="3.40.630.30">
    <property type="match status" value="1"/>
</dbReference>
<dbReference type="Pfam" id="PF13508">
    <property type="entry name" value="Acetyltransf_7"/>
    <property type="match status" value="1"/>
</dbReference>
<dbReference type="SUPFAM" id="SSF55729">
    <property type="entry name" value="Acyl-CoA N-acyltransferases (Nat)"/>
    <property type="match status" value="1"/>
</dbReference>
<organism evidence="2 3">
    <name type="scientific">Streptococcus gordonii</name>
    <dbReference type="NCBI Taxonomy" id="1302"/>
    <lineage>
        <taxon>Bacteria</taxon>
        <taxon>Bacillati</taxon>
        <taxon>Bacillota</taxon>
        <taxon>Bacilli</taxon>
        <taxon>Lactobacillales</taxon>
        <taxon>Streptococcaceae</taxon>
        <taxon>Streptococcus</taxon>
    </lineage>
</organism>
<sequence>MNLKFENGDSTKRDELRNLLRTYNRSKREPSESQALEIYLEDEEGNLIAGLTGETFGNWLEIEYLFVKEDLRGQGIGSKILDQAEKEARVRNCTYSFVNTYQFQAPDFYKKHGYQEVFTLKEYPYRGKRYYFTKDLGPEN</sequence>
<dbReference type="EMBL" id="LQRC01000054">
    <property type="protein sequence ID" value="KXT73913.1"/>
    <property type="molecule type" value="Genomic_DNA"/>
</dbReference>
<keyword evidence="2" id="KW-0808">Transferase</keyword>
<gene>
    <name evidence="2" type="ORF">SGODD07_00301</name>
</gene>
<dbReference type="PROSITE" id="PS51186">
    <property type="entry name" value="GNAT"/>
    <property type="match status" value="1"/>
</dbReference>
<dbReference type="AlphaFoldDB" id="A0A139NDJ6"/>
<evidence type="ECO:0000259" key="1">
    <source>
        <dbReference type="PROSITE" id="PS51186"/>
    </source>
</evidence>
<protein>
    <submittedName>
        <fullName evidence="2">Acetyltransferase</fullName>
    </submittedName>
</protein>